<name>D5HCN5_SALRM</name>
<dbReference type="KEGG" id="srm:SRM_02869"/>
<dbReference type="InterPro" id="IPR029055">
    <property type="entry name" value="Ntn_hydrolases_N"/>
</dbReference>
<dbReference type="CDD" id="cd04513">
    <property type="entry name" value="Glycosylasparaginase"/>
    <property type="match status" value="1"/>
</dbReference>
<dbReference type="NCBIfam" id="TIGR01409">
    <property type="entry name" value="TAT_signal_seq"/>
    <property type="match status" value="1"/>
</dbReference>
<dbReference type="InterPro" id="IPR006311">
    <property type="entry name" value="TAT_signal"/>
</dbReference>
<proteinExistence type="predicted"/>
<feature type="compositionally biased region" description="Low complexity" evidence="4">
    <location>
        <begin position="22"/>
        <end position="31"/>
    </location>
</feature>
<evidence type="ECO:0000256" key="1">
    <source>
        <dbReference type="PIRSR" id="PIRSR600246-1"/>
    </source>
</evidence>
<dbReference type="GO" id="GO:0016811">
    <property type="term" value="F:hydrolase activity, acting on carbon-nitrogen (but not peptide) bonds, in linear amides"/>
    <property type="evidence" value="ECO:0007669"/>
    <property type="project" value="UniProtKB-ARBA"/>
</dbReference>
<dbReference type="Proteomes" id="UP000000933">
    <property type="component" value="Chromosome"/>
</dbReference>
<dbReference type="GO" id="GO:0005737">
    <property type="term" value="C:cytoplasm"/>
    <property type="evidence" value="ECO:0007669"/>
    <property type="project" value="TreeGrafter"/>
</dbReference>
<dbReference type="PROSITE" id="PS51318">
    <property type="entry name" value="TAT"/>
    <property type="match status" value="1"/>
</dbReference>
<organism evidence="5 6">
    <name type="scientific">Salinibacter ruber (strain M8)</name>
    <dbReference type="NCBI Taxonomy" id="761659"/>
    <lineage>
        <taxon>Bacteria</taxon>
        <taxon>Pseudomonadati</taxon>
        <taxon>Rhodothermota</taxon>
        <taxon>Rhodothermia</taxon>
        <taxon>Rhodothermales</taxon>
        <taxon>Salinibacteraceae</taxon>
        <taxon>Salinibacter</taxon>
    </lineage>
</organism>
<feature type="binding site" evidence="2">
    <location>
        <begin position="258"/>
        <end position="261"/>
    </location>
    <ligand>
        <name>substrate</name>
    </ligand>
</feature>
<dbReference type="HOGENOM" id="CLU_021603_0_1_10"/>
<reference evidence="5 6" key="1">
    <citation type="journal article" date="2010" name="ISME J.">
        <title>Fine-scale evolution: genomic, phenotypic and ecological differentiation in two coexisting Salinibacter ruber strains.</title>
        <authorList>
            <person name="Pena A."/>
            <person name="Teeling H."/>
            <person name="Huerta-Cepas J."/>
            <person name="Santos F."/>
            <person name="Yarza P."/>
            <person name="Brito-Echeverria J."/>
            <person name="Lucio M."/>
            <person name="Schmitt-Kopplin P."/>
            <person name="Meseguer I."/>
            <person name="Schenowitz C."/>
            <person name="Dossat C."/>
            <person name="Barbe V."/>
            <person name="Dopazo J."/>
            <person name="Rossello-Mora R."/>
            <person name="Schuler M."/>
            <person name="Glockner F.O."/>
            <person name="Amann R."/>
            <person name="Gabaldon T."/>
            <person name="Anton J."/>
        </authorList>
    </citation>
    <scope>NUCLEOTIDE SEQUENCE [LARGE SCALE GENOMIC DNA]</scope>
    <source>
        <strain evidence="5 6">M8</strain>
    </source>
</reference>
<evidence type="ECO:0000256" key="2">
    <source>
        <dbReference type="PIRSR" id="PIRSR600246-2"/>
    </source>
</evidence>
<feature type="site" description="Cleavage; by autolysis" evidence="3">
    <location>
        <begin position="229"/>
        <end position="230"/>
    </location>
</feature>
<dbReference type="PANTHER" id="PTHR10188">
    <property type="entry name" value="L-ASPARAGINASE"/>
    <property type="match status" value="1"/>
</dbReference>
<evidence type="ECO:0000256" key="3">
    <source>
        <dbReference type="PIRSR" id="PIRSR600246-3"/>
    </source>
</evidence>
<evidence type="ECO:0000313" key="6">
    <source>
        <dbReference type="Proteomes" id="UP000000933"/>
    </source>
</evidence>
<dbReference type="InterPro" id="IPR019546">
    <property type="entry name" value="TAT_signal_bac_arc"/>
</dbReference>
<dbReference type="InterPro" id="IPR000246">
    <property type="entry name" value="Peptidase_T2"/>
</dbReference>
<evidence type="ECO:0000313" key="5">
    <source>
        <dbReference type="EMBL" id="CBH25790.1"/>
    </source>
</evidence>
<gene>
    <name evidence="5" type="ordered locus">SRM_02869</name>
</gene>
<dbReference type="Gene3D" id="3.60.20.30">
    <property type="entry name" value="(Glycosyl)asparaginase"/>
    <property type="match status" value="1"/>
</dbReference>
<protein>
    <submittedName>
        <fullName evidence="5">Asparaginase</fullName>
    </submittedName>
</protein>
<dbReference type="AlphaFoldDB" id="D5HCN5"/>
<accession>D5HCN5</accession>
<dbReference type="EMBL" id="FP565814">
    <property type="protein sequence ID" value="CBH25790.1"/>
    <property type="molecule type" value="Genomic_DNA"/>
</dbReference>
<sequence>MLRSTNASPSPHWHIRERMSDDAASPSSSRRTFLKQAALAGAGAAALPQAASGEPPSFDAGANGGPLVVASDNGAPAAERALAVMADAGEALDAVIQGVNIVERDPDDITVGYGGIPNAEGTVQLEAGVVEGKTHRAGAVAVLEDIPVPSQVARLVMERTDHVRLVGTGAKEFAKMHGFETQDLLTEQARRIWVEWKENLSQEDNYLPPDSLKDPALGEKVREVQRHYGTIHCSALAPNGNIGAVTTTSGLFYKIPGRVADTSVVGAGLYADNDVGAAGSTGRGEANLKNLSSYLIVERMRDGDTPEEACLFACRRIAENTQVPRLLNAQDEPNFGVRFYALRKDGAFGGAQMRGTGQMIVGDADGVRRVEIPGLFDDE</sequence>
<feature type="region of interest" description="Disordered" evidence="4">
    <location>
        <begin position="1"/>
        <end position="31"/>
    </location>
</feature>
<dbReference type="Pfam" id="PF01112">
    <property type="entry name" value="Asparaginase_2"/>
    <property type="match status" value="1"/>
</dbReference>
<feature type="binding site" evidence="2">
    <location>
        <begin position="281"/>
        <end position="284"/>
    </location>
    <ligand>
        <name>substrate</name>
    </ligand>
</feature>
<feature type="active site" description="Nucleophile" evidence="1">
    <location>
        <position position="230"/>
    </location>
</feature>
<dbReference type="PANTHER" id="PTHR10188:SF6">
    <property type="entry name" value="N(4)-(BETA-N-ACETYLGLUCOSAMINYL)-L-ASPARAGINASE"/>
    <property type="match status" value="1"/>
</dbReference>
<dbReference type="SUPFAM" id="SSF56235">
    <property type="entry name" value="N-terminal nucleophile aminohydrolases (Ntn hydrolases)"/>
    <property type="match status" value="1"/>
</dbReference>
<reference evidence="6" key="2">
    <citation type="submission" date="2010-04" db="EMBL/GenBank/DDBJ databases">
        <title>Genome sequence of Salinibacter ruber M8.</title>
        <authorList>
            <consortium name="Genoscope"/>
        </authorList>
    </citation>
    <scope>NUCLEOTIDE SEQUENCE [LARGE SCALE GENOMIC DNA]</scope>
    <source>
        <strain evidence="6">M8</strain>
    </source>
</reference>
<evidence type="ECO:0000256" key="4">
    <source>
        <dbReference type="SAM" id="MobiDB-lite"/>
    </source>
</evidence>